<protein>
    <submittedName>
        <fullName evidence="1">Uncharacterized protein</fullName>
    </submittedName>
</protein>
<dbReference type="GeneID" id="84592233"/>
<sequence length="57" mass="6638">MSSPSQGSYHRVVSLRARRVCNEYEAKAEVFQKRTTRADATNYIGPIENPYDFHNYL</sequence>
<organism evidence="1">
    <name type="scientific">Aspergillus niger</name>
    <dbReference type="NCBI Taxonomy" id="5061"/>
    <lineage>
        <taxon>Eukaryota</taxon>
        <taxon>Fungi</taxon>
        <taxon>Dikarya</taxon>
        <taxon>Ascomycota</taxon>
        <taxon>Pezizomycotina</taxon>
        <taxon>Eurotiomycetes</taxon>
        <taxon>Eurotiomycetidae</taxon>
        <taxon>Eurotiales</taxon>
        <taxon>Aspergillaceae</taxon>
        <taxon>Aspergillus</taxon>
        <taxon>Aspergillus subgen. Circumdati</taxon>
    </lineage>
</organism>
<name>A0AAJ8E4G0_ASPNG</name>
<accession>A0AAJ8E4G0</accession>
<dbReference type="AlphaFoldDB" id="A0AAJ8E4G0"/>
<gene>
    <name evidence="1" type="ORF">An11g02810</name>
</gene>
<reference evidence="1" key="2">
    <citation type="submission" date="2025-08" db="UniProtKB">
        <authorList>
            <consortium name="RefSeq"/>
        </authorList>
    </citation>
    <scope>IDENTIFICATION</scope>
</reference>
<evidence type="ECO:0000313" key="1">
    <source>
        <dbReference type="RefSeq" id="XP_059606321.1"/>
    </source>
</evidence>
<dbReference type="RefSeq" id="XP_059606321.1">
    <property type="nucleotide sequence ID" value="XM_059750142.1"/>
</dbReference>
<dbReference type="VEuPathDB" id="FungiDB:An11g02810"/>
<proteinExistence type="predicted"/>
<dbReference type="KEGG" id="ang:An11g02810"/>
<reference evidence="1" key="1">
    <citation type="submission" date="2025-02" db="EMBL/GenBank/DDBJ databases">
        <authorList>
            <consortium name="NCBI Genome Project"/>
        </authorList>
    </citation>
    <scope>NUCLEOTIDE SEQUENCE</scope>
</reference>